<feature type="domain" description="NAD-dependent epimerase/dehydratase" evidence="3">
    <location>
        <begin position="12"/>
        <end position="269"/>
    </location>
</feature>
<dbReference type="HOGENOM" id="CLU_007383_9_2_1"/>
<dbReference type="GO" id="GO:0016616">
    <property type="term" value="F:oxidoreductase activity, acting on the CH-OH group of donors, NAD or NADP as acceptor"/>
    <property type="evidence" value="ECO:0007669"/>
    <property type="project" value="TreeGrafter"/>
</dbReference>
<sequence>MPTIEPSGNTKVLVSGANGYIAMWVVRTLLEKGFTVRGAVRSAEKGKRLREYFQPYGDKVEWVVVEDITKDGAYDEAVKDVDAIEHMASPVTPPTGDPDDYIKPAVHGTVGILKSAHKFGNRVKRIVVTSSVAAIQGHMIKGSTVTFDESHWGDEAVEIVKVEGAKAPEMTKYRASKTLAERAAWDFHKQYQTKIQWDLVALNPPFVFGPSLQELKVPADLNLSMDVAYQNLCIDQPDDVLQSTHNYISVQDIAIAHVAALSNKAAGGQRIIISEGATTWQETRNLAASLRPDLYASGVLPRGNPNLPKDLQFIYNNEKGKKIFGFKYKTLEEILIELLADFEERGWLAKKD</sequence>
<keyword evidence="1" id="KW-0560">Oxidoreductase</keyword>
<organism evidence="4 5">
    <name type="scientific">Hebeloma cylindrosporum</name>
    <dbReference type="NCBI Taxonomy" id="76867"/>
    <lineage>
        <taxon>Eukaryota</taxon>
        <taxon>Fungi</taxon>
        <taxon>Dikarya</taxon>
        <taxon>Basidiomycota</taxon>
        <taxon>Agaricomycotina</taxon>
        <taxon>Agaricomycetes</taxon>
        <taxon>Agaricomycetidae</taxon>
        <taxon>Agaricales</taxon>
        <taxon>Agaricineae</taxon>
        <taxon>Hymenogastraceae</taxon>
        <taxon>Hebeloma</taxon>
    </lineage>
</organism>
<dbReference type="Pfam" id="PF01370">
    <property type="entry name" value="Epimerase"/>
    <property type="match status" value="1"/>
</dbReference>
<dbReference type="AlphaFoldDB" id="A0A0C2XUI4"/>
<dbReference type="EMBL" id="KN831780">
    <property type="protein sequence ID" value="KIM41313.1"/>
    <property type="molecule type" value="Genomic_DNA"/>
</dbReference>
<dbReference type="InterPro" id="IPR050425">
    <property type="entry name" value="NAD(P)_dehydrat-like"/>
</dbReference>
<dbReference type="OrthoDB" id="2735536at2759"/>
<evidence type="ECO:0000313" key="4">
    <source>
        <dbReference type="EMBL" id="KIM41313.1"/>
    </source>
</evidence>
<dbReference type="InterPro" id="IPR001509">
    <property type="entry name" value="Epimerase_deHydtase"/>
</dbReference>
<gene>
    <name evidence="4" type="ORF">M413DRAFT_410925</name>
</gene>
<dbReference type="PANTHER" id="PTHR10366:SF564">
    <property type="entry name" value="STEROL-4-ALPHA-CARBOXYLATE 3-DEHYDROGENASE, DECARBOXYLATING"/>
    <property type="match status" value="1"/>
</dbReference>
<accession>A0A0C2XUI4</accession>
<dbReference type="STRING" id="686832.A0A0C2XUI4"/>
<keyword evidence="5" id="KW-1185">Reference proteome</keyword>
<dbReference type="InterPro" id="IPR036291">
    <property type="entry name" value="NAD(P)-bd_dom_sf"/>
</dbReference>
<dbReference type="Gene3D" id="3.40.50.720">
    <property type="entry name" value="NAD(P)-binding Rossmann-like Domain"/>
    <property type="match status" value="1"/>
</dbReference>
<reference evidence="5" key="2">
    <citation type="submission" date="2015-01" db="EMBL/GenBank/DDBJ databases">
        <title>Evolutionary Origins and Diversification of the Mycorrhizal Mutualists.</title>
        <authorList>
            <consortium name="DOE Joint Genome Institute"/>
            <consortium name="Mycorrhizal Genomics Consortium"/>
            <person name="Kohler A."/>
            <person name="Kuo A."/>
            <person name="Nagy L.G."/>
            <person name="Floudas D."/>
            <person name="Copeland A."/>
            <person name="Barry K.W."/>
            <person name="Cichocki N."/>
            <person name="Veneault-Fourrey C."/>
            <person name="LaButti K."/>
            <person name="Lindquist E.A."/>
            <person name="Lipzen A."/>
            <person name="Lundell T."/>
            <person name="Morin E."/>
            <person name="Murat C."/>
            <person name="Riley R."/>
            <person name="Ohm R."/>
            <person name="Sun H."/>
            <person name="Tunlid A."/>
            <person name="Henrissat B."/>
            <person name="Grigoriev I.V."/>
            <person name="Hibbett D.S."/>
            <person name="Martin F."/>
        </authorList>
    </citation>
    <scope>NUCLEOTIDE SEQUENCE [LARGE SCALE GENOMIC DNA]</scope>
    <source>
        <strain evidence="5">h7</strain>
    </source>
</reference>
<dbReference type="PANTHER" id="PTHR10366">
    <property type="entry name" value="NAD DEPENDENT EPIMERASE/DEHYDRATASE"/>
    <property type="match status" value="1"/>
</dbReference>
<protein>
    <recommendedName>
        <fullName evidence="3">NAD-dependent epimerase/dehydratase domain-containing protein</fullName>
    </recommendedName>
</protein>
<evidence type="ECO:0000259" key="3">
    <source>
        <dbReference type="Pfam" id="PF01370"/>
    </source>
</evidence>
<comment type="similarity">
    <text evidence="2">Belongs to the NAD(P)-dependent epimerase/dehydratase family. Dihydroflavonol-4-reductase subfamily.</text>
</comment>
<dbReference type="Proteomes" id="UP000053424">
    <property type="component" value="Unassembled WGS sequence"/>
</dbReference>
<evidence type="ECO:0000256" key="2">
    <source>
        <dbReference type="ARBA" id="ARBA00023445"/>
    </source>
</evidence>
<evidence type="ECO:0000256" key="1">
    <source>
        <dbReference type="ARBA" id="ARBA00023002"/>
    </source>
</evidence>
<dbReference type="SUPFAM" id="SSF51735">
    <property type="entry name" value="NAD(P)-binding Rossmann-fold domains"/>
    <property type="match status" value="1"/>
</dbReference>
<reference evidence="4 5" key="1">
    <citation type="submission" date="2014-04" db="EMBL/GenBank/DDBJ databases">
        <authorList>
            <consortium name="DOE Joint Genome Institute"/>
            <person name="Kuo A."/>
            <person name="Gay G."/>
            <person name="Dore J."/>
            <person name="Kohler A."/>
            <person name="Nagy L.G."/>
            <person name="Floudas D."/>
            <person name="Copeland A."/>
            <person name="Barry K.W."/>
            <person name="Cichocki N."/>
            <person name="Veneault-Fourrey C."/>
            <person name="LaButti K."/>
            <person name="Lindquist E.A."/>
            <person name="Lipzen A."/>
            <person name="Lundell T."/>
            <person name="Morin E."/>
            <person name="Murat C."/>
            <person name="Sun H."/>
            <person name="Tunlid A."/>
            <person name="Henrissat B."/>
            <person name="Grigoriev I.V."/>
            <person name="Hibbett D.S."/>
            <person name="Martin F."/>
            <person name="Nordberg H.P."/>
            <person name="Cantor M.N."/>
            <person name="Hua S.X."/>
        </authorList>
    </citation>
    <scope>NUCLEOTIDE SEQUENCE [LARGE SCALE GENOMIC DNA]</scope>
    <source>
        <strain evidence="5">h7</strain>
    </source>
</reference>
<evidence type="ECO:0000313" key="5">
    <source>
        <dbReference type="Proteomes" id="UP000053424"/>
    </source>
</evidence>
<proteinExistence type="inferred from homology"/>
<name>A0A0C2XUI4_HEBCY</name>